<reference evidence="2" key="1">
    <citation type="journal article" date="2022" name="bioRxiv">
        <title>Sequencing and chromosome-scale assembly of the giantPleurodeles waltlgenome.</title>
        <authorList>
            <person name="Brown T."/>
            <person name="Elewa A."/>
            <person name="Iarovenko S."/>
            <person name="Subramanian E."/>
            <person name="Araus A.J."/>
            <person name="Petzold A."/>
            <person name="Susuki M."/>
            <person name="Suzuki K.-i.T."/>
            <person name="Hayashi T."/>
            <person name="Toyoda A."/>
            <person name="Oliveira C."/>
            <person name="Osipova E."/>
            <person name="Leigh N.D."/>
            <person name="Simon A."/>
            <person name="Yun M.H."/>
        </authorList>
    </citation>
    <scope>NUCLEOTIDE SEQUENCE</scope>
    <source>
        <strain evidence="2">20211129_DDA</strain>
        <tissue evidence="2">Liver</tissue>
    </source>
</reference>
<accession>A0AAV7RA63</accession>
<name>A0AAV7RA63_PLEWA</name>
<keyword evidence="3" id="KW-1185">Reference proteome</keyword>
<gene>
    <name evidence="2" type="ORF">NDU88_001212</name>
</gene>
<feature type="compositionally biased region" description="Polar residues" evidence="1">
    <location>
        <begin position="85"/>
        <end position="96"/>
    </location>
</feature>
<dbReference type="AlphaFoldDB" id="A0AAV7RA63"/>
<evidence type="ECO:0000313" key="3">
    <source>
        <dbReference type="Proteomes" id="UP001066276"/>
    </source>
</evidence>
<sequence length="96" mass="10249">MMCAPRRGCGASVPPLLECDDVMDAIGRVLLRSHPSEMAIRALLSVFPGFLPRPGACRTPPRCLLSIQDKRDQPSGKQSGWEAAASTSAQGKLSPM</sequence>
<comment type="caution">
    <text evidence="2">The sequence shown here is derived from an EMBL/GenBank/DDBJ whole genome shotgun (WGS) entry which is preliminary data.</text>
</comment>
<feature type="region of interest" description="Disordered" evidence="1">
    <location>
        <begin position="69"/>
        <end position="96"/>
    </location>
</feature>
<proteinExistence type="predicted"/>
<organism evidence="2 3">
    <name type="scientific">Pleurodeles waltl</name>
    <name type="common">Iberian ribbed newt</name>
    <dbReference type="NCBI Taxonomy" id="8319"/>
    <lineage>
        <taxon>Eukaryota</taxon>
        <taxon>Metazoa</taxon>
        <taxon>Chordata</taxon>
        <taxon>Craniata</taxon>
        <taxon>Vertebrata</taxon>
        <taxon>Euteleostomi</taxon>
        <taxon>Amphibia</taxon>
        <taxon>Batrachia</taxon>
        <taxon>Caudata</taxon>
        <taxon>Salamandroidea</taxon>
        <taxon>Salamandridae</taxon>
        <taxon>Pleurodelinae</taxon>
        <taxon>Pleurodeles</taxon>
    </lineage>
</organism>
<evidence type="ECO:0000256" key="1">
    <source>
        <dbReference type="SAM" id="MobiDB-lite"/>
    </source>
</evidence>
<dbReference type="Proteomes" id="UP001066276">
    <property type="component" value="Chromosome 5"/>
</dbReference>
<evidence type="ECO:0000313" key="2">
    <source>
        <dbReference type="EMBL" id="KAJ1148375.1"/>
    </source>
</evidence>
<dbReference type="EMBL" id="JANPWB010000009">
    <property type="protein sequence ID" value="KAJ1148375.1"/>
    <property type="molecule type" value="Genomic_DNA"/>
</dbReference>
<protein>
    <submittedName>
        <fullName evidence="2">Uncharacterized protein</fullName>
    </submittedName>
</protein>